<proteinExistence type="predicted"/>
<gene>
    <name evidence="1" type="ordered locus">Haur_5273</name>
</gene>
<sequence length="389" mass="46170">MFWQFRLLRWALMTPGFSKDDCQGWLEKQPRYAQNATKIANWVCKQSSLRNFSNDLSTTSQVKRDWINQRFNEAWRLLRNPHGQLANPSDTTEVTSEWQEAAATFLIHFYDLFRSESGLPAFFFQRSRNQKYTAQEFLDAFLSQNDRLCVCPVCDSTAYFTILHRKEGLSVYTDIDHYLPKKIYPHLAIHPYNLIPLCHSCNSGVKTAEDPLRPKAREPYRLDEIWLPYRHSGLSTSLILKIISDEHPFNFTPFSLKSDSTSTLNISMLNDLLSRVYHIPERWQIRIDEIGEKLFRRIRDYIRFMNVETDDSSAIIYLDELLYLFDQEESSREPYAIAMMWLLAHLLISPQIKEPFMEEIKEWQQKKIQQTEYMREHGKRIRLTLNNEE</sequence>
<evidence type="ECO:0008006" key="3">
    <source>
        <dbReference type="Google" id="ProtNLM"/>
    </source>
</evidence>
<keyword evidence="2" id="KW-1185">Reference proteome</keyword>
<dbReference type="KEGG" id="hau:Haur_5273"/>
<organism evidence="1 2">
    <name type="scientific">Herpetosiphon aurantiacus (strain ATCC 23779 / DSM 785 / 114-95)</name>
    <dbReference type="NCBI Taxonomy" id="316274"/>
    <lineage>
        <taxon>Bacteria</taxon>
        <taxon>Bacillati</taxon>
        <taxon>Chloroflexota</taxon>
        <taxon>Chloroflexia</taxon>
        <taxon>Herpetosiphonales</taxon>
        <taxon>Herpetosiphonaceae</taxon>
        <taxon>Herpetosiphon</taxon>
    </lineage>
</organism>
<dbReference type="eggNOG" id="COG1403">
    <property type="taxonomic scope" value="Bacteria"/>
</dbReference>
<dbReference type="Proteomes" id="UP000000787">
    <property type="component" value="Plasmid pHAU02"/>
</dbReference>
<evidence type="ECO:0000313" key="2">
    <source>
        <dbReference type="Proteomes" id="UP000000787"/>
    </source>
</evidence>
<evidence type="ECO:0000313" key="1">
    <source>
        <dbReference type="EMBL" id="ABX07900.1"/>
    </source>
</evidence>
<dbReference type="EMBL" id="CP000877">
    <property type="protein sequence ID" value="ABX07900.1"/>
    <property type="molecule type" value="Genomic_DNA"/>
</dbReference>
<dbReference type="HOGENOM" id="CLU_668551_0_0_0"/>
<protein>
    <recommendedName>
        <fullName evidence="3">HNH nuclease domain-containing protein</fullName>
    </recommendedName>
</protein>
<accession>A9B986</accession>
<dbReference type="AlphaFoldDB" id="A9B986"/>
<geneLocation type="plasmid" evidence="1 2">
    <name>pHAU02</name>
</geneLocation>
<keyword evidence="1" id="KW-0614">Plasmid</keyword>
<name>A9B986_HERA2</name>
<reference evidence="1 2" key="1">
    <citation type="journal article" date="2011" name="Stand. Genomic Sci.">
        <title>Complete genome sequence of the filamentous gliding predatory bacterium Herpetosiphon aurantiacus type strain (114-95(T)).</title>
        <authorList>
            <person name="Kiss H."/>
            <person name="Nett M."/>
            <person name="Domin N."/>
            <person name="Martin K."/>
            <person name="Maresca J.A."/>
            <person name="Copeland A."/>
            <person name="Lapidus A."/>
            <person name="Lucas S."/>
            <person name="Berry K.W."/>
            <person name="Glavina Del Rio T."/>
            <person name="Dalin E."/>
            <person name="Tice H."/>
            <person name="Pitluck S."/>
            <person name="Richardson P."/>
            <person name="Bruce D."/>
            <person name="Goodwin L."/>
            <person name="Han C."/>
            <person name="Detter J.C."/>
            <person name="Schmutz J."/>
            <person name="Brettin T."/>
            <person name="Land M."/>
            <person name="Hauser L."/>
            <person name="Kyrpides N.C."/>
            <person name="Ivanova N."/>
            <person name="Goker M."/>
            <person name="Woyke T."/>
            <person name="Klenk H.P."/>
            <person name="Bryant D.A."/>
        </authorList>
    </citation>
    <scope>NUCLEOTIDE SEQUENCE [LARGE SCALE GENOMIC DNA]</scope>
    <source>
        <strain evidence="2">ATCC 23779 / DSM 785 / 114-95</strain>
        <plasmid evidence="1">pHAU02</plasmid>
    </source>
</reference>
<dbReference type="Gene3D" id="1.10.30.50">
    <property type="match status" value="1"/>
</dbReference>
<dbReference type="BioCyc" id="HAUR316274:GHYA-5335-MONOMER"/>
<dbReference type="InParanoid" id="A9B986"/>